<dbReference type="Pfam" id="PF13835">
    <property type="entry name" value="DUF4194"/>
    <property type="match status" value="1"/>
</dbReference>
<dbReference type="AlphaFoldDB" id="A0A1I7G812"/>
<sequence>MDWQSRYTALTDADKEEFARVLSLLFEHTFIVRDEWDPKQGRLVTNRDYRFVERNLELFHTYLQAGGFELQADGRRGVMAVYNRYGRNRMKVDKYTTYLLYVLRLIYEEEMERASMRREVVVTLQNILEKLMALGLMDRRIAATHLTGALNRLRRLHVLARIEGFAYELESRWMIYPTIEVAVPDERINHLYQRLMAGAFGPLGEAAGAGEDTEADDGGDTGADAREDWADDAEEEEDE</sequence>
<dbReference type="RefSeq" id="WP_074949405.1">
    <property type="nucleotide sequence ID" value="NZ_FPBV01000002.1"/>
</dbReference>
<evidence type="ECO:0000313" key="3">
    <source>
        <dbReference type="Proteomes" id="UP000183508"/>
    </source>
</evidence>
<evidence type="ECO:0008006" key="4">
    <source>
        <dbReference type="Google" id="ProtNLM"/>
    </source>
</evidence>
<evidence type="ECO:0000256" key="1">
    <source>
        <dbReference type="SAM" id="MobiDB-lite"/>
    </source>
</evidence>
<organism evidence="2 3">
    <name type="scientific">Alicyclobacillus macrosporangiidus</name>
    <dbReference type="NCBI Taxonomy" id="392015"/>
    <lineage>
        <taxon>Bacteria</taxon>
        <taxon>Bacillati</taxon>
        <taxon>Bacillota</taxon>
        <taxon>Bacilli</taxon>
        <taxon>Bacillales</taxon>
        <taxon>Alicyclobacillaceae</taxon>
        <taxon>Alicyclobacillus</taxon>
    </lineage>
</organism>
<gene>
    <name evidence="2" type="ORF">SAMN05421543_10256</name>
</gene>
<evidence type="ECO:0000313" key="2">
    <source>
        <dbReference type="EMBL" id="SFU44568.1"/>
    </source>
</evidence>
<feature type="region of interest" description="Disordered" evidence="1">
    <location>
        <begin position="205"/>
        <end position="239"/>
    </location>
</feature>
<dbReference type="EMBL" id="FPBV01000002">
    <property type="protein sequence ID" value="SFU44568.1"/>
    <property type="molecule type" value="Genomic_DNA"/>
</dbReference>
<dbReference type="eggNOG" id="ENOG5030Y6D">
    <property type="taxonomic scope" value="Bacteria"/>
</dbReference>
<dbReference type="STRING" id="392015.SAMN05421543_10256"/>
<reference evidence="3" key="1">
    <citation type="submission" date="2016-10" db="EMBL/GenBank/DDBJ databases">
        <authorList>
            <person name="Varghese N."/>
        </authorList>
    </citation>
    <scope>NUCLEOTIDE SEQUENCE [LARGE SCALE GENOMIC DNA]</scope>
    <source>
        <strain evidence="3">DSM 17980</strain>
    </source>
</reference>
<accession>A0A1I7G812</accession>
<feature type="compositionally biased region" description="Acidic residues" evidence="1">
    <location>
        <begin position="229"/>
        <end position="239"/>
    </location>
</feature>
<dbReference type="InterPro" id="IPR025449">
    <property type="entry name" value="JetB"/>
</dbReference>
<keyword evidence="3" id="KW-1185">Reference proteome</keyword>
<proteinExistence type="predicted"/>
<dbReference type="OrthoDB" id="160982at2"/>
<protein>
    <recommendedName>
        <fullName evidence="4">DUF4194 domain-containing protein</fullName>
    </recommendedName>
</protein>
<name>A0A1I7G812_9BACL</name>
<dbReference type="Proteomes" id="UP000183508">
    <property type="component" value="Unassembled WGS sequence"/>
</dbReference>